<accession>A0A8S3C5J1</accession>
<dbReference type="Proteomes" id="UP000681967">
    <property type="component" value="Unassembled WGS sequence"/>
</dbReference>
<name>A0A8S3C5J1_9BILA</name>
<evidence type="ECO:0000256" key="1">
    <source>
        <dbReference type="ARBA" id="ARBA00010954"/>
    </source>
</evidence>
<organism evidence="3 6">
    <name type="scientific">Rotaria magnacalcarata</name>
    <dbReference type="NCBI Taxonomy" id="392030"/>
    <lineage>
        <taxon>Eukaryota</taxon>
        <taxon>Metazoa</taxon>
        <taxon>Spiralia</taxon>
        <taxon>Gnathifera</taxon>
        <taxon>Rotifera</taxon>
        <taxon>Eurotatoria</taxon>
        <taxon>Bdelloidea</taxon>
        <taxon>Philodinida</taxon>
        <taxon>Philodinidae</taxon>
        <taxon>Rotaria</taxon>
    </lineage>
</organism>
<evidence type="ECO:0000313" key="5">
    <source>
        <dbReference type="EMBL" id="CAF5054267.1"/>
    </source>
</evidence>
<dbReference type="Pfam" id="PF05794">
    <property type="entry name" value="Tcp11"/>
    <property type="match status" value="1"/>
</dbReference>
<evidence type="ECO:0000313" key="3">
    <source>
        <dbReference type="EMBL" id="CAF4882817.1"/>
    </source>
</evidence>
<dbReference type="EMBL" id="CAJOBH010162258">
    <property type="protein sequence ID" value="CAF4882817.1"/>
    <property type="molecule type" value="Genomic_DNA"/>
</dbReference>
<evidence type="ECO:0000313" key="4">
    <source>
        <dbReference type="EMBL" id="CAF5047440.1"/>
    </source>
</evidence>
<dbReference type="EMBL" id="CAJOBJ010227618">
    <property type="protein sequence ID" value="CAF5047440.1"/>
    <property type="molecule type" value="Genomic_DNA"/>
</dbReference>
<dbReference type="EMBL" id="CAJOBJ010230721">
    <property type="protein sequence ID" value="CAF5054267.1"/>
    <property type="molecule type" value="Genomic_DNA"/>
</dbReference>
<evidence type="ECO:0000313" key="6">
    <source>
        <dbReference type="Proteomes" id="UP000681967"/>
    </source>
</evidence>
<gene>
    <name evidence="2" type="ORF">BYL167_LOCUS51035</name>
    <name evidence="3" type="ORF">BYL167_LOCUS51404</name>
    <name evidence="4" type="ORF">GIL414_LOCUS59765</name>
    <name evidence="5" type="ORF">GIL414_LOCUS60146</name>
</gene>
<dbReference type="EMBL" id="CAJOBH010159274">
    <property type="protein sequence ID" value="CAF4873020.1"/>
    <property type="molecule type" value="Genomic_DNA"/>
</dbReference>
<protein>
    <submittedName>
        <fullName evidence="3">Uncharacterized protein</fullName>
    </submittedName>
</protein>
<comment type="caution">
    <text evidence="3">The sequence shown here is derived from an EMBL/GenBank/DDBJ whole genome shotgun (WGS) entry which is preliminary data.</text>
</comment>
<comment type="similarity">
    <text evidence="1">Belongs to the TCP11 family.</text>
</comment>
<dbReference type="Proteomes" id="UP000681720">
    <property type="component" value="Unassembled WGS sequence"/>
</dbReference>
<proteinExistence type="inferred from homology"/>
<feature type="non-terminal residue" evidence="3">
    <location>
        <position position="31"/>
    </location>
</feature>
<sequence length="31" mass="3728">MEVLSLMKLDMANFNIRQYRPLLQQQAIAYE</sequence>
<evidence type="ECO:0000313" key="2">
    <source>
        <dbReference type="EMBL" id="CAF4873020.1"/>
    </source>
</evidence>
<dbReference type="InterPro" id="IPR008862">
    <property type="entry name" value="Tcp11"/>
</dbReference>
<dbReference type="AlphaFoldDB" id="A0A8S3C5J1"/>
<reference evidence="3" key="1">
    <citation type="submission" date="2021-02" db="EMBL/GenBank/DDBJ databases">
        <authorList>
            <person name="Nowell W R."/>
        </authorList>
    </citation>
    <scope>NUCLEOTIDE SEQUENCE</scope>
</reference>